<feature type="active site" description="Charge relay system" evidence="10">
    <location>
        <position position="98"/>
    </location>
</feature>
<gene>
    <name evidence="15" type="primary">mycP</name>
    <name evidence="15" type="ORF">ACFFJD_08735</name>
</gene>
<dbReference type="PRINTS" id="PR00723">
    <property type="entry name" value="SUBTILISIN"/>
</dbReference>
<keyword evidence="3" id="KW-1003">Cell membrane</keyword>
<dbReference type="PANTHER" id="PTHR43806:SF11">
    <property type="entry name" value="CEREVISIN-RELATED"/>
    <property type="match status" value="1"/>
</dbReference>
<dbReference type="InterPro" id="IPR000209">
    <property type="entry name" value="Peptidase_S8/S53_dom"/>
</dbReference>
<evidence type="ECO:0000256" key="10">
    <source>
        <dbReference type="PROSITE-ProRule" id="PRU01240"/>
    </source>
</evidence>
<keyword evidence="9 12" id="KW-0472">Membrane</keyword>
<proteinExistence type="inferred from homology"/>
<feature type="transmembrane region" description="Helical" evidence="12">
    <location>
        <begin position="420"/>
        <end position="439"/>
    </location>
</feature>
<feature type="domain" description="Peptidase S8/S53" evidence="14">
    <location>
        <begin position="89"/>
        <end position="383"/>
    </location>
</feature>
<feature type="chain" id="PRO_5045769385" evidence="13">
    <location>
        <begin position="30"/>
        <end position="444"/>
    </location>
</feature>
<keyword evidence="7 10" id="KW-0720">Serine protease</keyword>
<accession>A0ABV6H863</accession>
<comment type="similarity">
    <text evidence="2 10">Belongs to the peptidase S8 family.</text>
</comment>
<organism evidence="15 16">
    <name type="scientific">Gordonia phosphorivorans</name>
    <dbReference type="NCBI Taxonomy" id="1056982"/>
    <lineage>
        <taxon>Bacteria</taxon>
        <taxon>Bacillati</taxon>
        <taxon>Actinomycetota</taxon>
        <taxon>Actinomycetes</taxon>
        <taxon>Mycobacteriales</taxon>
        <taxon>Gordoniaceae</taxon>
        <taxon>Gordonia</taxon>
    </lineage>
</organism>
<feature type="region of interest" description="Disordered" evidence="11">
    <location>
        <begin position="46"/>
        <end position="73"/>
    </location>
</feature>
<dbReference type="RefSeq" id="WP_382363178.1">
    <property type="nucleotide sequence ID" value="NZ_JBHLWV010000019.1"/>
</dbReference>
<dbReference type="PROSITE" id="PS00137">
    <property type="entry name" value="SUBTILASE_HIS"/>
    <property type="match status" value="1"/>
</dbReference>
<feature type="active site" description="Charge relay system" evidence="10">
    <location>
        <position position="129"/>
    </location>
</feature>
<evidence type="ECO:0000256" key="11">
    <source>
        <dbReference type="SAM" id="MobiDB-lite"/>
    </source>
</evidence>
<dbReference type="NCBIfam" id="TIGR03921">
    <property type="entry name" value="T7SS_mycosin"/>
    <property type="match status" value="1"/>
</dbReference>
<dbReference type="GO" id="GO:0008233">
    <property type="term" value="F:peptidase activity"/>
    <property type="evidence" value="ECO:0007669"/>
    <property type="project" value="UniProtKB-KW"/>
</dbReference>
<evidence type="ECO:0000256" key="7">
    <source>
        <dbReference type="ARBA" id="ARBA00022825"/>
    </source>
</evidence>
<reference evidence="15 16" key="1">
    <citation type="submission" date="2024-09" db="EMBL/GenBank/DDBJ databases">
        <authorList>
            <person name="Sun Q."/>
            <person name="Mori K."/>
        </authorList>
    </citation>
    <scope>NUCLEOTIDE SEQUENCE [LARGE SCALE GENOMIC DNA]</scope>
    <source>
        <strain evidence="15 16">CCM 7957</strain>
    </source>
</reference>
<dbReference type="PROSITE" id="PS51892">
    <property type="entry name" value="SUBTILASE"/>
    <property type="match status" value="1"/>
</dbReference>
<evidence type="ECO:0000256" key="4">
    <source>
        <dbReference type="ARBA" id="ARBA00022670"/>
    </source>
</evidence>
<keyword evidence="5 12" id="KW-0812">Transmembrane</keyword>
<evidence type="ECO:0000256" key="5">
    <source>
        <dbReference type="ARBA" id="ARBA00022692"/>
    </source>
</evidence>
<dbReference type="PANTHER" id="PTHR43806">
    <property type="entry name" value="PEPTIDASE S8"/>
    <property type="match status" value="1"/>
</dbReference>
<evidence type="ECO:0000256" key="8">
    <source>
        <dbReference type="ARBA" id="ARBA00022989"/>
    </source>
</evidence>
<keyword evidence="4 10" id="KW-0645">Protease</keyword>
<dbReference type="PROSITE" id="PS00136">
    <property type="entry name" value="SUBTILASE_ASP"/>
    <property type="match status" value="1"/>
</dbReference>
<dbReference type="EMBL" id="JBHLWV010000019">
    <property type="protein sequence ID" value="MFC0314936.1"/>
    <property type="molecule type" value="Genomic_DNA"/>
</dbReference>
<sequence length="444" mass="44679">MPSPTAAARLTLVGALVAVAAATPATATARPEPLVTALVPVSALPVGPAQPTEQRTHCARPAPLTSDPTAEPAGHRLLDIGQAWRFSRGGGVTVAVIDTGITPHARLPLPQAGGDYVSTGDGLADCDLHGTLVAGIIAARPSAIDDFAGVAPDSTLIAIRQSSGAFDTRDRRTAAPTMGAGYGPLSTLAKAIVRAADLGAQVINISEAACVPGTASIDDDAVASALAYARARDAVVVAAAGNLSDTGGCREQNPLAPASTSAAWDQVRSVATPARFGREILTVGAVEATTAAPAAFSLAGPWVTVAAPGTDVVSVAGGRAVDALDDENGPRRLAGTSYAAAYVSGVIALVRARFPQLTAQQVIDRVVRTARGGPDRDAATGYGLVDPVAALTADLPEVAAAPRITRVAAPRPDEPDHRPAITVAITLAVGAGLVAGAFAPRRRR</sequence>
<keyword evidence="13" id="KW-0732">Signal</keyword>
<evidence type="ECO:0000256" key="12">
    <source>
        <dbReference type="SAM" id="Phobius"/>
    </source>
</evidence>
<name>A0ABV6H863_9ACTN</name>
<dbReference type="Pfam" id="PF00082">
    <property type="entry name" value="Peptidase_S8"/>
    <property type="match status" value="1"/>
</dbReference>
<evidence type="ECO:0000256" key="6">
    <source>
        <dbReference type="ARBA" id="ARBA00022801"/>
    </source>
</evidence>
<dbReference type="InterPro" id="IPR050131">
    <property type="entry name" value="Peptidase_S8_subtilisin-like"/>
</dbReference>
<feature type="active site" description="Charge relay system" evidence="10">
    <location>
        <position position="337"/>
    </location>
</feature>
<dbReference type="InterPro" id="IPR023827">
    <property type="entry name" value="Peptidase_S8_Asp-AS"/>
</dbReference>
<evidence type="ECO:0000256" key="13">
    <source>
        <dbReference type="SAM" id="SignalP"/>
    </source>
</evidence>
<comment type="caution">
    <text evidence="15">The sequence shown here is derived from an EMBL/GenBank/DDBJ whole genome shotgun (WGS) entry which is preliminary data.</text>
</comment>
<keyword evidence="8 12" id="KW-1133">Transmembrane helix</keyword>
<evidence type="ECO:0000256" key="3">
    <source>
        <dbReference type="ARBA" id="ARBA00022475"/>
    </source>
</evidence>
<evidence type="ECO:0000259" key="14">
    <source>
        <dbReference type="Pfam" id="PF00082"/>
    </source>
</evidence>
<evidence type="ECO:0000313" key="16">
    <source>
        <dbReference type="Proteomes" id="UP001589783"/>
    </source>
</evidence>
<dbReference type="GO" id="GO:0006508">
    <property type="term" value="P:proteolysis"/>
    <property type="evidence" value="ECO:0007669"/>
    <property type="project" value="UniProtKB-KW"/>
</dbReference>
<keyword evidence="16" id="KW-1185">Reference proteome</keyword>
<dbReference type="Proteomes" id="UP001589783">
    <property type="component" value="Unassembled WGS sequence"/>
</dbReference>
<dbReference type="SUPFAM" id="SSF52743">
    <property type="entry name" value="Subtilisin-like"/>
    <property type="match status" value="1"/>
</dbReference>
<keyword evidence="6 10" id="KW-0378">Hydrolase</keyword>
<dbReference type="InterPro" id="IPR036852">
    <property type="entry name" value="Peptidase_S8/S53_dom_sf"/>
</dbReference>
<dbReference type="Gene3D" id="3.40.50.200">
    <property type="entry name" value="Peptidase S8/S53 domain"/>
    <property type="match status" value="1"/>
</dbReference>
<comment type="subcellular location">
    <subcellularLocation>
        <location evidence="1">Cell membrane</location>
        <topology evidence="1">Single-pass membrane protein</topology>
    </subcellularLocation>
</comment>
<protein>
    <submittedName>
        <fullName evidence="15">Type VII secretion-associated serine protease mycosin</fullName>
    </submittedName>
</protein>
<evidence type="ECO:0000313" key="15">
    <source>
        <dbReference type="EMBL" id="MFC0314936.1"/>
    </source>
</evidence>
<dbReference type="InterPro" id="IPR015500">
    <property type="entry name" value="Peptidase_S8_subtilisin-rel"/>
</dbReference>
<evidence type="ECO:0000256" key="1">
    <source>
        <dbReference type="ARBA" id="ARBA00004162"/>
    </source>
</evidence>
<dbReference type="InterPro" id="IPR022398">
    <property type="entry name" value="Peptidase_S8_His-AS"/>
</dbReference>
<evidence type="ECO:0000256" key="9">
    <source>
        <dbReference type="ARBA" id="ARBA00023136"/>
    </source>
</evidence>
<feature type="signal peptide" evidence="13">
    <location>
        <begin position="1"/>
        <end position="29"/>
    </location>
</feature>
<dbReference type="InterPro" id="IPR023834">
    <property type="entry name" value="T7SS_pept_S8A_mycosin"/>
</dbReference>
<evidence type="ECO:0000256" key="2">
    <source>
        <dbReference type="ARBA" id="ARBA00011073"/>
    </source>
</evidence>